<dbReference type="Pfam" id="PF00005">
    <property type="entry name" value="ABC_tran"/>
    <property type="match status" value="1"/>
</dbReference>
<dbReference type="EMBL" id="BAABBA010000005">
    <property type="protein sequence ID" value="GAA4286903.1"/>
    <property type="molecule type" value="Genomic_DNA"/>
</dbReference>
<dbReference type="PROSITE" id="PS50893">
    <property type="entry name" value="ABC_TRANSPORTER_2"/>
    <property type="match status" value="1"/>
</dbReference>
<dbReference type="GO" id="GO:0005524">
    <property type="term" value="F:ATP binding"/>
    <property type="evidence" value="ECO:0007669"/>
    <property type="project" value="UniProtKB-KW"/>
</dbReference>
<evidence type="ECO:0000259" key="4">
    <source>
        <dbReference type="PROSITE" id="PS50893"/>
    </source>
</evidence>
<comment type="caution">
    <text evidence="5">The sequence shown here is derived from an EMBL/GenBank/DDBJ whole genome shotgun (WGS) entry which is preliminary data.</text>
</comment>
<organism evidence="5 6">
    <name type="scientific">Georgenia daeguensis</name>
    <dbReference type="NCBI Taxonomy" id="908355"/>
    <lineage>
        <taxon>Bacteria</taxon>
        <taxon>Bacillati</taxon>
        <taxon>Actinomycetota</taxon>
        <taxon>Actinomycetes</taxon>
        <taxon>Micrococcales</taxon>
        <taxon>Bogoriellaceae</taxon>
        <taxon>Georgenia</taxon>
    </lineage>
</organism>
<sequence>MKIGPVRENRPAGIVLRDLGKHFPGAPLPAVAGVTIDIREGEFVCVVGASGCGKSTVLRMVAGFESATAGDVLVDGEPVTGPGPDRGVVFQDYGLFPWLTVRENVAYGPRQARLPRSFVAARTAEAVEAVGLTRVAGSFPHQLSGGMQQRVAIARVLANKPAVLLMDEPFGALDALTRSDMQHELRRIHRDAGVTVVFVTHSIEEAVYLADRVVVMAGGSAHGNAGHVREIVDVDLEGDRDPTSPEFNAIERRIDALVHAGNAAVA</sequence>
<protein>
    <submittedName>
        <fullName evidence="5">ABC transporter ATP-binding protein</fullName>
    </submittedName>
</protein>
<evidence type="ECO:0000313" key="5">
    <source>
        <dbReference type="EMBL" id="GAA4286903.1"/>
    </source>
</evidence>
<name>A0ABP8ET25_9MICO</name>
<evidence type="ECO:0000256" key="3">
    <source>
        <dbReference type="ARBA" id="ARBA00022840"/>
    </source>
</evidence>
<dbReference type="Proteomes" id="UP001499841">
    <property type="component" value="Unassembled WGS sequence"/>
</dbReference>
<accession>A0ABP8ET25</accession>
<evidence type="ECO:0000256" key="1">
    <source>
        <dbReference type="ARBA" id="ARBA00022448"/>
    </source>
</evidence>
<evidence type="ECO:0000256" key="2">
    <source>
        <dbReference type="ARBA" id="ARBA00022741"/>
    </source>
</evidence>
<keyword evidence="1" id="KW-0813">Transport</keyword>
<dbReference type="InterPro" id="IPR003593">
    <property type="entry name" value="AAA+_ATPase"/>
</dbReference>
<gene>
    <name evidence="5" type="ORF">GCM10022262_12620</name>
</gene>
<dbReference type="InterPro" id="IPR050166">
    <property type="entry name" value="ABC_transporter_ATP-bind"/>
</dbReference>
<keyword evidence="2" id="KW-0547">Nucleotide-binding</keyword>
<evidence type="ECO:0000313" key="6">
    <source>
        <dbReference type="Proteomes" id="UP001499841"/>
    </source>
</evidence>
<dbReference type="RefSeq" id="WP_345038935.1">
    <property type="nucleotide sequence ID" value="NZ_BAABBA010000005.1"/>
</dbReference>
<keyword evidence="3 5" id="KW-0067">ATP-binding</keyword>
<keyword evidence="6" id="KW-1185">Reference proteome</keyword>
<dbReference type="SUPFAM" id="SSF52540">
    <property type="entry name" value="P-loop containing nucleoside triphosphate hydrolases"/>
    <property type="match status" value="1"/>
</dbReference>
<feature type="domain" description="ABC transporter" evidence="4">
    <location>
        <begin position="14"/>
        <end position="243"/>
    </location>
</feature>
<dbReference type="PROSITE" id="PS00211">
    <property type="entry name" value="ABC_TRANSPORTER_1"/>
    <property type="match status" value="1"/>
</dbReference>
<reference evidence="6" key="1">
    <citation type="journal article" date="2019" name="Int. J. Syst. Evol. Microbiol.">
        <title>The Global Catalogue of Microorganisms (GCM) 10K type strain sequencing project: providing services to taxonomists for standard genome sequencing and annotation.</title>
        <authorList>
            <consortium name="The Broad Institute Genomics Platform"/>
            <consortium name="The Broad Institute Genome Sequencing Center for Infectious Disease"/>
            <person name="Wu L."/>
            <person name="Ma J."/>
        </authorList>
    </citation>
    <scope>NUCLEOTIDE SEQUENCE [LARGE SCALE GENOMIC DNA]</scope>
    <source>
        <strain evidence="6">JCM 17459</strain>
    </source>
</reference>
<dbReference type="InterPro" id="IPR027417">
    <property type="entry name" value="P-loop_NTPase"/>
</dbReference>
<dbReference type="PANTHER" id="PTHR42788:SF13">
    <property type="entry name" value="ALIPHATIC SULFONATES IMPORT ATP-BINDING PROTEIN SSUB"/>
    <property type="match status" value="1"/>
</dbReference>
<dbReference type="InterPro" id="IPR017871">
    <property type="entry name" value="ABC_transporter-like_CS"/>
</dbReference>
<dbReference type="CDD" id="cd03293">
    <property type="entry name" value="ABC_NrtD_SsuB_transporters"/>
    <property type="match status" value="1"/>
</dbReference>
<dbReference type="InterPro" id="IPR003439">
    <property type="entry name" value="ABC_transporter-like_ATP-bd"/>
</dbReference>
<dbReference type="Gene3D" id="3.40.50.300">
    <property type="entry name" value="P-loop containing nucleotide triphosphate hydrolases"/>
    <property type="match status" value="1"/>
</dbReference>
<dbReference type="SMART" id="SM00382">
    <property type="entry name" value="AAA"/>
    <property type="match status" value="1"/>
</dbReference>
<dbReference type="PANTHER" id="PTHR42788">
    <property type="entry name" value="TAURINE IMPORT ATP-BINDING PROTEIN-RELATED"/>
    <property type="match status" value="1"/>
</dbReference>
<proteinExistence type="predicted"/>